<dbReference type="Proteomes" id="UP000029868">
    <property type="component" value="Unassembled WGS sequence"/>
</dbReference>
<accession>A0A099KW68</accession>
<sequence length="93" mass="10686">MKKIINLSLSALLLLFFSLTAMAYEESSQNNVESTDRLELKTSFIKGNKELPQVLYIVPWQEIQKTTLKPENMVLHSLYGDIFQPVTPEDLIE</sequence>
<reference evidence="2 3" key="1">
    <citation type="submission" date="2014-08" db="EMBL/GenBank/DDBJ databases">
        <title>Genomic and Phenotypic Diversity of Colwellia psychrerythraea strains from Disparate Marine Basins.</title>
        <authorList>
            <person name="Techtmann S.M."/>
            <person name="Stelling S.C."/>
            <person name="Utturkar S.M."/>
            <person name="Alshibli N."/>
            <person name="Harris A."/>
            <person name="Brown S.D."/>
            <person name="Hazen T.C."/>
        </authorList>
    </citation>
    <scope>NUCLEOTIDE SEQUENCE [LARGE SCALE GENOMIC DNA]</scope>
    <source>
        <strain evidence="2 3">GAB14E</strain>
    </source>
</reference>
<organism evidence="2 3">
    <name type="scientific">Colwellia psychrerythraea</name>
    <name type="common">Vibrio psychroerythus</name>
    <dbReference type="NCBI Taxonomy" id="28229"/>
    <lineage>
        <taxon>Bacteria</taxon>
        <taxon>Pseudomonadati</taxon>
        <taxon>Pseudomonadota</taxon>
        <taxon>Gammaproteobacteria</taxon>
        <taxon>Alteromonadales</taxon>
        <taxon>Colwelliaceae</taxon>
        <taxon>Colwellia</taxon>
    </lineage>
</organism>
<name>A0A099KW68_COLPS</name>
<evidence type="ECO:0000256" key="1">
    <source>
        <dbReference type="SAM" id="SignalP"/>
    </source>
</evidence>
<evidence type="ECO:0000313" key="3">
    <source>
        <dbReference type="Proteomes" id="UP000029868"/>
    </source>
</evidence>
<comment type="caution">
    <text evidence="2">The sequence shown here is derived from an EMBL/GenBank/DDBJ whole genome shotgun (WGS) entry which is preliminary data.</text>
</comment>
<dbReference type="EMBL" id="JQEC01000016">
    <property type="protein sequence ID" value="KGJ94826.1"/>
    <property type="molecule type" value="Genomic_DNA"/>
</dbReference>
<protein>
    <submittedName>
        <fullName evidence="2">Uncharacterized protein</fullName>
    </submittedName>
</protein>
<dbReference type="AlphaFoldDB" id="A0A099KW68"/>
<gene>
    <name evidence="2" type="ORF">GAB14E_2060</name>
</gene>
<feature type="signal peptide" evidence="1">
    <location>
        <begin position="1"/>
        <end position="23"/>
    </location>
</feature>
<evidence type="ECO:0000313" key="2">
    <source>
        <dbReference type="EMBL" id="KGJ94826.1"/>
    </source>
</evidence>
<dbReference type="PATRIC" id="fig|28229.3.peg.1675"/>
<dbReference type="OrthoDB" id="5397661at2"/>
<feature type="chain" id="PRO_5001949227" evidence="1">
    <location>
        <begin position="24"/>
        <end position="93"/>
    </location>
</feature>
<dbReference type="RefSeq" id="WP_052093592.1">
    <property type="nucleotide sequence ID" value="NZ_JQEC01000016.1"/>
</dbReference>
<keyword evidence="1" id="KW-0732">Signal</keyword>
<proteinExistence type="predicted"/>